<proteinExistence type="predicted"/>
<keyword evidence="4" id="KW-1185">Reference proteome</keyword>
<dbReference type="InterPro" id="IPR057649">
    <property type="entry name" value="PUB62-63_C"/>
</dbReference>
<dbReference type="SUPFAM" id="SSF57850">
    <property type="entry name" value="RING/U-box"/>
    <property type="match status" value="1"/>
</dbReference>
<gene>
    <name evidence="3" type="ORF">Tsubulata_020596</name>
</gene>
<comment type="caution">
    <text evidence="3">The sequence shown here is derived from an EMBL/GenBank/DDBJ whole genome shotgun (WGS) entry which is preliminary data.</text>
</comment>
<organism evidence="3 4">
    <name type="scientific">Turnera subulata</name>
    <dbReference type="NCBI Taxonomy" id="218843"/>
    <lineage>
        <taxon>Eukaryota</taxon>
        <taxon>Viridiplantae</taxon>
        <taxon>Streptophyta</taxon>
        <taxon>Embryophyta</taxon>
        <taxon>Tracheophyta</taxon>
        <taxon>Spermatophyta</taxon>
        <taxon>Magnoliopsida</taxon>
        <taxon>eudicotyledons</taxon>
        <taxon>Gunneridae</taxon>
        <taxon>Pentapetalae</taxon>
        <taxon>rosids</taxon>
        <taxon>fabids</taxon>
        <taxon>Malpighiales</taxon>
        <taxon>Passifloraceae</taxon>
        <taxon>Turnera</taxon>
    </lineage>
</organism>
<feature type="region of interest" description="Disordered" evidence="1">
    <location>
        <begin position="94"/>
        <end position="238"/>
    </location>
</feature>
<feature type="region of interest" description="Disordered" evidence="1">
    <location>
        <begin position="1"/>
        <end position="79"/>
    </location>
</feature>
<feature type="compositionally biased region" description="Low complexity" evidence="1">
    <location>
        <begin position="179"/>
        <end position="209"/>
    </location>
</feature>
<feature type="compositionally biased region" description="Low complexity" evidence="1">
    <location>
        <begin position="219"/>
        <end position="229"/>
    </location>
</feature>
<evidence type="ECO:0000256" key="1">
    <source>
        <dbReference type="SAM" id="MobiDB-lite"/>
    </source>
</evidence>
<accession>A0A9Q0G955</accession>
<feature type="compositionally biased region" description="Acidic residues" evidence="1">
    <location>
        <begin position="130"/>
        <end position="166"/>
    </location>
</feature>
<feature type="compositionally biased region" description="Basic residues" evidence="1">
    <location>
        <begin position="10"/>
        <end position="29"/>
    </location>
</feature>
<name>A0A9Q0G955_9ROSI</name>
<reference evidence="3" key="1">
    <citation type="submission" date="2022-02" db="EMBL/GenBank/DDBJ databases">
        <authorList>
            <person name="Henning P.M."/>
            <person name="McCubbin A.G."/>
            <person name="Shore J.S."/>
        </authorList>
    </citation>
    <scope>NUCLEOTIDE SEQUENCE</scope>
    <source>
        <strain evidence="3">F60SS</strain>
        <tissue evidence="3">Leaves</tissue>
    </source>
</reference>
<evidence type="ECO:0000259" key="2">
    <source>
        <dbReference type="Pfam" id="PF23112"/>
    </source>
</evidence>
<evidence type="ECO:0000313" key="3">
    <source>
        <dbReference type="EMBL" id="KAJ4844146.1"/>
    </source>
</evidence>
<feature type="domain" description="PUB 62/63 C-terminal" evidence="2">
    <location>
        <begin position="441"/>
        <end position="486"/>
    </location>
</feature>
<reference evidence="3" key="2">
    <citation type="journal article" date="2023" name="Plants (Basel)">
        <title>Annotation of the Turnera subulata (Passifloraceae) Draft Genome Reveals the S-Locus Evolved after the Divergence of Turneroideae from Passifloroideae in a Stepwise Manner.</title>
        <authorList>
            <person name="Henning P.M."/>
            <person name="Roalson E.H."/>
            <person name="Mir W."/>
            <person name="McCubbin A.G."/>
            <person name="Shore J.S."/>
        </authorList>
    </citation>
    <scope>NUCLEOTIDE SEQUENCE</scope>
    <source>
        <strain evidence="3">F60SS</strain>
    </source>
</reference>
<dbReference type="PANTHER" id="PTHR33644">
    <property type="entry name" value="U-BOX DOMAIN-CONTAINING PROTEIN 62-RELATED"/>
    <property type="match status" value="1"/>
</dbReference>
<dbReference type="Proteomes" id="UP001141552">
    <property type="component" value="Unassembled WGS sequence"/>
</dbReference>
<dbReference type="Pfam" id="PF23112">
    <property type="entry name" value="PUB62-63_C"/>
    <property type="match status" value="1"/>
</dbReference>
<protein>
    <recommendedName>
        <fullName evidence="2">PUB 62/63 C-terminal domain-containing protein</fullName>
    </recommendedName>
</protein>
<evidence type="ECO:0000313" key="4">
    <source>
        <dbReference type="Proteomes" id="UP001141552"/>
    </source>
</evidence>
<dbReference type="EMBL" id="JAKUCV010002037">
    <property type="protein sequence ID" value="KAJ4844146.1"/>
    <property type="molecule type" value="Genomic_DNA"/>
</dbReference>
<dbReference type="OrthoDB" id="667871at2759"/>
<dbReference type="PANTHER" id="PTHR33644:SF5">
    <property type="entry name" value="U-BOX DOMAIN-CONTAINING PROTEIN 62"/>
    <property type="match status" value="1"/>
</dbReference>
<dbReference type="AlphaFoldDB" id="A0A9Q0G955"/>
<sequence length="505" mass="54760">MSAEEISLNSHHHHHHHQHHQHHQSHHHQQLVFPDDALRFTCGAAPPPQQQHRRRVAIGGGATDPKPAQTQPPPPATRELAGFIDDKFFSTSSSSAADRYFSPPGPPPPPAQDLSRSIFERRHTHGGSGDESEDDEDGRGDVDDDEEDDDAEDEDDDDDDVDGGDGDIDHHHHHHHRSNNNNNNTNSGNRNTNSNSNNNAASSSNANNTSGGGGGGGNSVNNLDNLGNGKAKHVSSFGPGGDVMMVKDGSGGMAQVGGSNDNVVTIAEPDGEMYYTQYLQAAEGSAACGGGKEMGVGEDGCRFSGRKENSLFANGSGESLRQILSDPVTGELMDDAMILPCGHSFGRGGIQQVIGMVSVLSKNCDFWSHARLNESLMSFISDQPCLFNFVICGKLSELLCRHSVGKRMHNFVDSQKEKEKNLTRKRVIMVMQLSWMATGQEGNKRTPQRFVGREAVVTTQCLNGWYVVKTLDNAESVKLQYRSLAKVPDDLSSKAMPSKMAPNWL</sequence>